<name>A0A0S1SP44_9BACT</name>
<evidence type="ECO:0000256" key="8">
    <source>
        <dbReference type="ARBA" id="ARBA00047380"/>
    </source>
</evidence>
<evidence type="ECO:0000256" key="5">
    <source>
        <dbReference type="ARBA" id="ARBA00022840"/>
    </source>
</evidence>
<dbReference type="InterPro" id="IPR006075">
    <property type="entry name" value="Asn/Gln-tRNA_Trfase_suB/E_cat"/>
</dbReference>
<keyword evidence="5 10" id="KW-0067">ATP-binding</keyword>
<dbReference type="NCBIfam" id="NF004012">
    <property type="entry name" value="PRK05477.1-2"/>
    <property type="match status" value="1"/>
</dbReference>
<reference evidence="13" key="1">
    <citation type="submission" date="2015-10" db="EMBL/GenBank/DDBJ databases">
        <title>Analysis of five complete genome sequences for members of the class Peribacteria in the recently recognized Peregrinibacteria bacterial phylum.</title>
        <authorList>
            <person name="Anantharaman K."/>
            <person name="Brown C.T."/>
            <person name="Burstein D."/>
            <person name="Castelle C.J."/>
            <person name="Probst A.J."/>
            <person name="Thomas B.C."/>
            <person name="Williams K.H."/>
            <person name="Banfield J.F."/>
        </authorList>
    </citation>
    <scope>NUCLEOTIDE SEQUENCE [LARGE SCALE GENOMIC DNA]</scope>
</reference>
<proteinExistence type="inferred from homology"/>
<dbReference type="SUPFAM" id="SSF89095">
    <property type="entry name" value="GatB/YqeY motif"/>
    <property type="match status" value="1"/>
</dbReference>
<keyword evidence="6 10" id="KW-0648">Protein biosynthesis</keyword>
<dbReference type="GO" id="GO:0005524">
    <property type="term" value="F:ATP binding"/>
    <property type="evidence" value="ECO:0007669"/>
    <property type="project" value="UniProtKB-KW"/>
</dbReference>
<gene>
    <name evidence="10" type="primary">gatB</name>
    <name evidence="12" type="ORF">PeribacterD1_0834</name>
</gene>
<evidence type="ECO:0000256" key="2">
    <source>
        <dbReference type="ARBA" id="ARBA00011123"/>
    </source>
</evidence>
<dbReference type="Pfam" id="PF02637">
    <property type="entry name" value="GatB_Yqey"/>
    <property type="match status" value="1"/>
</dbReference>
<comment type="catalytic activity">
    <reaction evidence="8 10">
        <text>L-aspartyl-tRNA(Asn) + L-glutamine + ATP + H2O = L-asparaginyl-tRNA(Asn) + L-glutamate + ADP + phosphate + 2 H(+)</text>
        <dbReference type="Rhea" id="RHEA:14513"/>
        <dbReference type="Rhea" id="RHEA-COMP:9674"/>
        <dbReference type="Rhea" id="RHEA-COMP:9677"/>
        <dbReference type="ChEBI" id="CHEBI:15377"/>
        <dbReference type="ChEBI" id="CHEBI:15378"/>
        <dbReference type="ChEBI" id="CHEBI:29985"/>
        <dbReference type="ChEBI" id="CHEBI:30616"/>
        <dbReference type="ChEBI" id="CHEBI:43474"/>
        <dbReference type="ChEBI" id="CHEBI:58359"/>
        <dbReference type="ChEBI" id="CHEBI:78515"/>
        <dbReference type="ChEBI" id="CHEBI:78516"/>
        <dbReference type="ChEBI" id="CHEBI:456216"/>
    </reaction>
</comment>
<evidence type="ECO:0000313" key="12">
    <source>
        <dbReference type="EMBL" id="ALM13503.1"/>
    </source>
</evidence>
<dbReference type="InterPro" id="IPR004413">
    <property type="entry name" value="GatB"/>
</dbReference>
<dbReference type="InterPro" id="IPR023168">
    <property type="entry name" value="GatB_Yqey_C_2"/>
</dbReference>
<evidence type="ECO:0000256" key="4">
    <source>
        <dbReference type="ARBA" id="ARBA00022741"/>
    </source>
</evidence>
<evidence type="ECO:0000256" key="6">
    <source>
        <dbReference type="ARBA" id="ARBA00022917"/>
    </source>
</evidence>
<dbReference type="Proteomes" id="UP000069135">
    <property type="component" value="Chromosome"/>
</dbReference>
<comment type="catalytic activity">
    <reaction evidence="9 10">
        <text>L-glutamyl-tRNA(Gln) + L-glutamine + ATP + H2O = L-glutaminyl-tRNA(Gln) + L-glutamate + ADP + phosphate + H(+)</text>
        <dbReference type="Rhea" id="RHEA:17521"/>
        <dbReference type="Rhea" id="RHEA-COMP:9681"/>
        <dbReference type="Rhea" id="RHEA-COMP:9684"/>
        <dbReference type="ChEBI" id="CHEBI:15377"/>
        <dbReference type="ChEBI" id="CHEBI:15378"/>
        <dbReference type="ChEBI" id="CHEBI:29985"/>
        <dbReference type="ChEBI" id="CHEBI:30616"/>
        <dbReference type="ChEBI" id="CHEBI:43474"/>
        <dbReference type="ChEBI" id="CHEBI:58359"/>
        <dbReference type="ChEBI" id="CHEBI:78520"/>
        <dbReference type="ChEBI" id="CHEBI:78521"/>
        <dbReference type="ChEBI" id="CHEBI:456216"/>
    </reaction>
</comment>
<dbReference type="HAMAP" id="MF_00121">
    <property type="entry name" value="GatB"/>
    <property type="match status" value="1"/>
</dbReference>
<dbReference type="Gene3D" id="1.10.10.410">
    <property type="match status" value="1"/>
</dbReference>
<dbReference type="PROSITE" id="PS01234">
    <property type="entry name" value="GATB"/>
    <property type="match status" value="1"/>
</dbReference>
<dbReference type="Pfam" id="PF02934">
    <property type="entry name" value="GatB_N"/>
    <property type="match status" value="1"/>
</dbReference>
<evidence type="ECO:0000256" key="7">
    <source>
        <dbReference type="ARBA" id="ARBA00024799"/>
    </source>
</evidence>
<dbReference type="PANTHER" id="PTHR11659:SF0">
    <property type="entry name" value="GLUTAMYL-TRNA(GLN) AMIDOTRANSFERASE SUBUNIT B, MITOCHONDRIAL"/>
    <property type="match status" value="1"/>
</dbReference>
<comment type="subunit">
    <text evidence="2 10">Heterotrimer of A, B and C subunits.</text>
</comment>
<dbReference type="SMART" id="SM00845">
    <property type="entry name" value="GatB_Yqey"/>
    <property type="match status" value="1"/>
</dbReference>
<sequence>MPELEAVIGLEVHAQMSTKTKMFCGCDNDAFGKAPNTTVCPICMGFPGTLPVPNKEAIAKAVRMALALRCTVAADCHFDRKHYFYPDLPAGFQISQYDFPLAKGGSVEYDLTDDGGNAIGERSCRITRLHMENDAGKLSHYGSNTLCDYNRAGTPLMEIVTEPDLTSAEEAVAFAQELRRILISVGASDADMFKGMMRFDASISLKEKGTAKLNPRSEIKNLNSFKALEKALQYEEKRLRDLWEKDQGPLPHDITVGWMDEGEKTQVLRDKETAGDYRYFPEPDLPPLSFEAAESEKIQSALPPLPRTEKKKLSDLGLTNAEAEHLNADPDLKKLYEVVLERLKDPKRTSGIVITQLTGFLKAAGKTVRQGPGAQAMLDLVDAIESGKISGSKGKEVLQKMVETGKPASEIIADEGISQITDEGALASLVEKAIAANPKAVESFKNGKTQALGAIVGWVMKETRGQASPEKVNEILLKKIA</sequence>
<accession>A0A0S1SST1</accession>
<evidence type="ECO:0000313" key="13">
    <source>
        <dbReference type="Proteomes" id="UP000069135"/>
    </source>
</evidence>
<dbReference type="EMBL" id="CP013065">
    <property type="protein sequence ID" value="ALM13503.1"/>
    <property type="molecule type" value="Genomic_DNA"/>
</dbReference>
<dbReference type="InterPro" id="IPR014746">
    <property type="entry name" value="Gln_synth/guanido_kin_cat_dom"/>
</dbReference>
<evidence type="ECO:0000256" key="3">
    <source>
        <dbReference type="ARBA" id="ARBA00022598"/>
    </source>
</evidence>
<accession>A0A0S1SP44</accession>
<dbReference type="GO" id="GO:0050567">
    <property type="term" value="F:glutaminyl-tRNA synthase (glutamine-hydrolyzing) activity"/>
    <property type="evidence" value="ECO:0007669"/>
    <property type="project" value="UniProtKB-UniRule"/>
</dbReference>
<evidence type="ECO:0000259" key="11">
    <source>
        <dbReference type="SMART" id="SM00845"/>
    </source>
</evidence>
<accession>A0A0S1SND3</accession>
<dbReference type="GO" id="GO:0016740">
    <property type="term" value="F:transferase activity"/>
    <property type="evidence" value="ECO:0007669"/>
    <property type="project" value="UniProtKB-KW"/>
</dbReference>
<dbReference type="EC" id="6.3.5.-" evidence="10"/>
<reference evidence="12 13" key="2">
    <citation type="journal article" date="2016" name="PeerJ">
        <title>Analysis of five complete genome sequences for members of the class Peribacteria in the recently recognized Peregrinibacteria bacterial phylum.</title>
        <authorList>
            <person name="Anantharaman K."/>
            <person name="Brown C.T."/>
            <person name="Burstein D."/>
            <person name="Castelle C.J."/>
            <person name="Probst A.J."/>
            <person name="Thomas B.C."/>
            <person name="Williams K.H."/>
            <person name="Banfield J.F."/>
        </authorList>
    </citation>
    <scope>NUCLEOTIDE SEQUENCE [LARGE SCALE GENOMIC DNA]</scope>
    <source>
        <strain evidence="12">RIFOXYD1_FULL_PER-ii_59_16</strain>
    </source>
</reference>
<dbReference type="NCBIfam" id="TIGR00133">
    <property type="entry name" value="gatB"/>
    <property type="match status" value="1"/>
</dbReference>
<dbReference type="FunFam" id="1.10.10.410:FF:000001">
    <property type="entry name" value="Aspartyl/glutamyl-tRNA(Asn/Gln) amidotransferase subunit B"/>
    <property type="match status" value="1"/>
</dbReference>
<keyword evidence="4 10" id="KW-0547">Nucleotide-binding</keyword>
<dbReference type="GO" id="GO:0006412">
    <property type="term" value="P:translation"/>
    <property type="evidence" value="ECO:0007669"/>
    <property type="project" value="UniProtKB-UniRule"/>
</dbReference>
<protein>
    <recommendedName>
        <fullName evidence="10">Aspartyl/glutamyl-tRNA(Asn/Gln) amidotransferase subunit B</fullName>
        <shortName evidence="10">Asp/Glu-ADT subunit B</shortName>
        <ecNumber evidence="10">6.3.5.-</ecNumber>
    </recommendedName>
</protein>
<dbReference type="InterPro" id="IPR017959">
    <property type="entry name" value="Asn/Gln-tRNA_amidoTrfase_suB/E"/>
</dbReference>
<dbReference type="InterPro" id="IPR017958">
    <property type="entry name" value="Gln-tRNA_amidoTrfase_suB_CS"/>
</dbReference>
<keyword evidence="12" id="KW-0808">Transferase</keyword>
<feature type="domain" description="Asn/Gln amidotransferase" evidence="11">
    <location>
        <begin position="334"/>
        <end position="480"/>
    </location>
</feature>
<accession>A0A0S1SK47</accession>
<organism evidence="12 13">
    <name type="scientific">Candidatus Peribacter riflensis</name>
    <dbReference type="NCBI Taxonomy" id="1735162"/>
    <lineage>
        <taxon>Bacteria</taxon>
        <taxon>Candidatus Peregrinibacteriota</taxon>
        <taxon>Candidatus Peribacteria</taxon>
        <taxon>Candidatus Peribacterales</taxon>
        <taxon>Candidatus Peribacteraceae</taxon>
        <taxon>Candidatus Peribacter</taxon>
    </lineage>
</organism>
<dbReference type="GO" id="GO:0070681">
    <property type="term" value="P:glutaminyl-tRNAGln biosynthesis via transamidation"/>
    <property type="evidence" value="ECO:0007669"/>
    <property type="project" value="TreeGrafter"/>
</dbReference>
<dbReference type="PATRIC" id="fig|1735161.3.peg.813"/>
<comment type="function">
    <text evidence="7 10">Allows the formation of correctly charged Asn-tRNA(Asn) or Gln-tRNA(Gln) through the transamidation of misacylated Asp-tRNA(Asn) or Glu-tRNA(Gln) in organisms which lack either or both of asparaginyl-tRNA or glutaminyl-tRNA synthetases. The reaction takes place in the presence of glutamine and ATP through an activated phospho-Asp-tRNA(Asn) or phospho-Glu-tRNA(Gln).</text>
</comment>
<dbReference type="STRING" id="1735162.PeribacterB2_0835"/>
<evidence type="ECO:0000256" key="9">
    <source>
        <dbReference type="ARBA" id="ARBA00047913"/>
    </source>
</evidence>
<evidence type="ECO:0000256" key="10">
    <source>
        <dbReference type="HAMAP-Rule" id="MF_00121"/>
    </source>
</evidence>
<dbReference type="GO" id="GO:0050566">
    <property type="term" value="F:asparaginyl-tRNA synthase (glutamine-hydrolyzing) activity"/>
    <property type="evidence" value="ECO:0007669"/>
    <property type="project" value="RHEA"/>
</dbReference>
<dbReference type="AlphaFoldDB" id="A0A0S1SP44"/>
<dbReference type="PANTHER" id="PTHR11659">
    <property type="entry name" value="GLUTAMYL-TRNA GLN AMIDOTRANSFERASE SUBUNIT B MITOCHONDRIAL AND PROKARYOTIC PET112-RELATED"/>
    <property type="match status" value="1"/>
</dbReference>
<dbReference type="InterPro" id="IPR018027">
    <property type="entry name" value="Asn/Gln_amidotransferase"/>
</dbReference>
<comment type="similarity">
    <text evidence="1 10">Belongs to the GatB/GatE family. GatB subfamily.</text>
</comment>
<dbReference type="InterPro" id="IPR003789">
    <property type="entry name" value="Asn/Gln_tRNA_amidoTrase-B-like"/>
</dbReference>
<dbReference type="NCBIfam" id="NF004014">
    <property type="entry name" value="PRK05477.1-4"/>
    <property type="match status" value="1"/>
</dbReference>
<evidence type="ECO:0000256" key="1">
    <source>
        <dbReference type="ARBA" id="ARBA00005306"/>
    </source>
</evidence>
<keyword evidence="3 10" id="KW-0436">Ligase</keyword>
<accession>A0A0S1SPZ8</accession>
<dbReference type="SUPFAM" id="SSF55931">
    <property type="entry name" value="Glutamine synthetase/guanido kinase"/>
    <property type="match status" value="1"/>
</dbReference>
<dbReference type="KEGG" id="prf:PeribacterA2_0833"/>